<dbReference type="Gene3D" id="3.50.50.60">
    <property type="entry name" value="FAD/NAD(P)-binding domain"/>
    <property type="match status" value="2"/>
</dbReference>
<dbReference type="PANTHER" id="PTHR10668">
    <property type="entry name" value="PHYTOENE DEHYDROGENASE"/>
    <property type="match status" value="1"/>
</dbReference>
<dbReference type="Pfam" id="PF13450">
    <property type="entry name" value="NAD_binding_8"/>
    <property type="match status" value="1"/>
</dbReference>
<name>A0A133U7K3_9EURY</name>
<accession>A0A133U7K3</accession>
<proteinExistence type="predicted"/>
<evidence type="ECO:0000313" key="2">
    <source>
        <dbReference type="Proteomes" id="UP000070184"/>
    </source>
</evidence>
<dbReference type="SUPFAM" id="SSF51905">
    <property type="entry name" value="FAD/NAD(P)-binding domain"/>
    <property type="match status" value="1"/>
</dbReference>
<dbReference type="InterPro" id="IPR036188">
    <property type="entry name" value="FAD/NAD-bd_sf"/>
</dbReference>
<dbReference type="AlphaFoldDB" id="A0A133U7K3"/>
<dbReference type="EMBL" id="LHXK01000011">
    <property type="protein sequence ID" value="KXA90163.1"/>
    <property type="molecule type" value="Genomic_DNA"/>
</dbReference>
<reference evidence="1 2" key="1">
    <citation type="journal article" date="2016" name="Sci. Rep.">
        <title>Metabolic traits of an uncultured archaeal lineage -MSBL1- from brine pools of the Red Sea.</title>
        <authorList>
            <person name="Mwirichia R."/>
            <person name="Alam I."/>
            <person name="Rashid M."/>
            <person name="Vinu M."/>
            <person name="Ba-Alawi W."/>
            <person name="Anthony Kamau A."/>
            <person name="Kamanda Ngugi D."/>
            <person name="Goker M."/>
            <person name="Klenk H.P."/>
            <person name="Bajic V."/>
            <person name="Stingl U."/>
        </authorList>
    </citation>
    <scope>NUCLEOTIDE SEQUENCE [LARGE SCALE GENOMIC DNA]</scope>
    <source>
        <strain evidence="1">SCGC-AAA259B11</strain>
    </source>
</reference>
<dbReference type="PANTHER" id="PTHR10668:SF103">
    <property type="entry name" value="PYRIDINE NUCLEOTIDE-DISULFIDE OXIDOREDUCTASE DOMAIN-CONTAINING PROTEIN 2"/>
    <property type="match status" value="1"/>
</dbReference>
<sequence length="571" mass="65738">MNDFDIVVVGGGPAGLISGCYLQKAGLNVAIFEALDEAGSGKDTRELIRPEFLSHPHIWLQHMPYTPYIQDLELYKYGEPGLVPNWMYGKIYDDDTAVMWHSKDYEKTVKNWSKFSEKDAKAYKEFYKYMMEENRGIRLIELMNYRPYTWENFRELMEDVLGPALPFEDPYELMDMTGYEIVELMFESDKIKAAGTGISMMFAYYPYYKGSGAFGTLAGVTKGLWMPYAHHRWGVHFSAHSLIKCFKDLGGDIFTNCPVEKIVVEDGEAKGIILREDSAYPSREISAERGVVSAVSPRYAFLNLVEEKHIDSDIIASIKTNFKDETFLITTSFAMEERPKFSATENHPGLGHTITGRFGIDSWDEVIDWQQQRGAGKLPDKHDLNYLRPHIHDPTHGPGDKTIIQHWDEAPFDLIFDGGTERYDDQDFRDELLEDYMDTWEKYAPGFKDKVIEARMFTPLDHVRKNPSYYKGGWNVLSDGQQQLMFANRSNLPGFDKSLVLTPIENLWNACGNCIDNESGSSGYVTAWVVADMLGIRDDCKSWWKHRPTEWYIQNYAVGEIVEKHEQTYWQ</sequence>
<organism evidence="1 2">
    <name type="scientific">candidate division MSBL1 archaeon SCGC-AAA259B11</name>
    <dbReference type="NCBI Taxonomy" id="1698260"/>
    <lineage>
        <taxon>Archaea</taxon>
        <taxon>Methanobacteriati</taxon>
        <taxon>Methanobacteriota</taxon>
        <taxon>candidate division MSBL1</taxon>
    </lineage>
</organism>
<evidence type="ECO:0000313" key="1">
    <source>
        <dbReference type="EMBL" id="KXA90163.1"/>
    </source>
</evidence>
<gene>
    <name evidence="1" type="ORF">AKJ61_01340</name>
</gene>
<evidence type="ECO:0008006" key="3">
    <source>
        <dbReference type="Google" id="ProtNLM"/>
    </source>
</evidence>
<keyword evidence="2" id="KW-1185">Reference proteome</keyword>
<comment type="caution">
    <text evidence="1">The sequence shown here is derived from an EMBL/GenBank/DDBJ whole genome shotgun (WGS) entry which is preliminary data.</text>
</comment>
<dbReference type="Proteomes" id="UP000070184">
    <property type="component" value="Unassembled WGS sequence"/>
</dbReference>
<protein>
    <recommendedName>
        <fullName evidence="3">Amine oxidase domain-containing protein</fullName>
    </recommendedName>
</protein>